<evidence type="ECO:0000256" key="1">
    <source>
        <dbReference type="ARBA" id="ARBA00008779"/>
    </source>
</evidence>
<protein>
    <recommendedName>
        <fullName evidence="3">Sulfatase N-terminal domain-containing protein</fullName>
    </recommendedName>
</protein>
<evidence type="ECO:0000313" key="4">
    <source>
        <dbReference type="EMBL" id="GAF86198.1"/>
    </source>
</evidence>
<dbReference type="InterPro" id="IPR050738">
    <property type="entry name" value="Sulfatase"/>
</dbReference>
<feature type="domain" description="Sulfatase N-terminal" evidence="3">
    <location>
        <begin position="20"/>
        <end position="203"/>
    </location>
</feature>
<name>X0SYA8_9ZZZZ</name>
<feature type="non-terminal residue" evidence="4">
    <location>
        <position position="1"/>
    </location>
</feature>
<comment type="similarity">
    <text evidence="1">Belongs to the sulfatase family.</text>
</comment>
<dbReference type="InterPro" id="IPR017850">
    <property type="entry name" value="Alkaline_phosphatase_core_sf"/>
</dbReference>
<accession>X0SYA8</accession>
<dbReference type="InterPro" id="IPR000917">
    <property type="entry name" value="Sulfatase_N"/>
</dbReference>
<dbReference type="CDD" id="cd16027">
    <property type="entry name" value="SGSH"/>
    <property type="match status" value="1"/>
</dbReference>
<dbReference type="PANTHER" id="PTHR42693:SF53">
    <property type="entry name" value="ENDO-4-O-SULFATASE"/>
    <property type="match status" value="1"/>
</dbReference>
<reference evidence="4" key="1">
    <citation type="journal article" date="2014" name="Front. Microbiol.">
        <title>High frequency of phylogenetically diverse reductive dehalogenase-homologous genes in deep subseafloor sedimentary metagenomes.</title>
        <authorList>
            <person name="Kawai M."/>
            <person name="Futagami T."/>
            <person name="Toyoda A."/>
            <person name="Takaki Y."/>
            <person name="Nishi S."/>
            <person name="Hori S."/>
            <person name="Arai W."/>
            <person name="Tsubouchi T."/>
            <person name="Morono Y."/>
            <person name="Uchiyama I."/>
            <person name="Ito T."/>
            <person name="Fujiyama A."/>
            <person name="Inagaki F."/>
            <person name="Takami H."/>
        </authorList>
    </citation>
    <scope>NUCLEOTIDE SEQUENCE</scope>
    <source>
        <strain evidence="4">Expedition CK06-06</strain>
    </source>
</reference>
<proteinExistence type="inferred from homology"/>
<dbReference type="PANTHER" id="PTHR42693">
    <property type="entry name" value="ARYLSULFATASE FAMILY MEMBER"/>
    <property type="match status" value="1"/>
</dbReference>
<gene>
    <name evidence="4" type="ORF">S01H1_30688</name>
</gene>
<keyword evidence="2" id="KW-0378">Hydrolase</keyword>
<dbReference type="Pfam" id="PF00884">
    <property type="entry name" value="Sulfatase"/>
    <property type="match status" value="1"/>
</dbReference>
<dbReference type="EMBL" id="BARS01018903">
    <property type="protein sequence ID" value="GAF86198.1"/>
    <property type="molecule type" value="Genomic_DNA"/>
</dbReference>
<organism evidence="4">
    <name type="scientific">marine sediment metagenome</name>
    <dbReference type="NCBI Taxonomy" id="412755"/>
    <lineage>
        <taxon>unclassified sequences</taxon>
        <taxon>metagenomes</taxon>
        <taxon>ecological metagenomes</taxon>
    </lineage>
</organism>
<feature type="non-terminal residue" evidence="4">
    <location>
        <position position="275"/>
    </location>
</feature>
<evidence type="ECO:0000259" key="3">
    <source>
        <dbReference type="Pfam" id="PF00884"/>
    </source>
</evidence>
<sequence length="275" mass="32330">ERIKCFPEYLRSAGYYCSNNYKKDYNFTDVNVWDESSQTAHWRKRKSGQPFFSVFNFTSTHQGQINGSDDEFFDKYTSKLKPEERHDDERIPLPPYYPDTEFVRKIWSRYYNLITFMDKQVSDLLAQLEADGLADNTIVFFFSDHGMGIPRFKRTLYDSGLNVPLIIRFPERYQHLSPLRAGRRTDRLVSFVDFAPTVLSLAGLSIPGYMQGRAFLGAWAGPPREYVFGAASRVDEAYELSRCVRDKRYKYIRNYMPHLPYIQPSEYPDRAEIMQ</sequence>
<comment type="caution">
    <text evidence="4">The sequence shown here is derived from an EMBL/GenBank/DDBJ whole genome shotgun (WGS) entry which is preliminary data.</text>
</comment>
<dbReference type="AlphaFoldDB" id="X0SYA8"/>
<dbReference type="SUPFAM" id="SSF53649">
    <property type="entry name" value="Alkaline phosphatase-like"/>
    <property type="match status" value="1"/>
</dbReference>
<dbReference type="GO" id="GO:0004065">
    <property type="term" value="F:arylsulfatase activity"/>
    <property type="evidence" value="ECO:0007669"/>
    <property type="project" value="TreeGrafter"/>
</dbReference>
<evidence type="ECO:0000256" key="2">
    <source>
        <dbReference type="ARBA" id="ARBA00022801"/>
    </source>
</evidence>
<dbReference type="Gene3D" id="3.40.720.10">
    <property type="entry name" value="Alkaline Phosphatase, subunit A"/>
    <property type="match status" value="1"/>
</dbReference>